<protein>
    <submittedName>
        <fullName evidence="1">Uncharacterized protein</fullName>
    </submittedName>
</protein>
<accession>A0A4C1SK14</accession>
<keyword evidence="2" id="KW-1185">Reference proteome</keyword>
<dbReference type="EMBL" id="BGZK01003458">
    <property type="protein sequence ID" value="GBP01528.1"/>
    <property type="molecule type" value="Genomic_DNA"/>
</dbReference>
<organism evidence="1 2">
    <name type="scientific">Eumeta variegata</name>
    <name type="common">Bagworm moth</name>
    <name type="synonym">Eumeta japonica</name>
    <dbReference type="NCBI Taxonomy" id="151549"/>
    <lineage>
        <taxon>Eukaryota</taxon>
        <taxon>Metazoa</taxon>
        <taxon>Ecdysozoa</taxon>
        <taxon>Arthropoda</taxon>
        <taxon>Hexapoda</taxon>
        <taxon>Insecta</taxon>
        <taxon>Pterygota</taxon>
        <taxon>Neoptera</taxon>
        <taxon>Endopterygota</taxon>
        <taxon>Lepidoptera</taxon>
        <taxon>Glossata</taxon>
        <taxon>Ditrysia</taxon>
        <taxon>Tineoidea</taxon>
        <taxon>Psychidae</taxon>
        <taxon>Oiketicinae</taxon>
        <taxon>Eumeta</taxon>
    </lineage>
</organism>
<dbReference type="AlphaFoldDB" id="A0A4C1SK14"/>
<proteinExistence type="predicted"/>
<name>A0A4C1SK14_EUMVA</name>
<dbReference type="Proteomes" id="UP000299102">
    <property type="component" value="Unassembled WGS sequence"/>
</dbReference>
<evidence type="ECO:0000313" key="1">
    <source>
        <dbReference type="EMBL" id="GBP01528.1"/>
    </source>
</evidence>
<gene>
    <name evidence="1" type="ORF">EVAR_69105_1</name>
</gene>
<evidence type="ECO:0000313" key="2">
    <source>
        <dbReference type="Proteomes" id="UP000299102"/>
    </source>
</evidence>
<comment type="caution">
    <text evidence="1">The sequence shown here is derived from an EMBL/GenBank/DDBJ whole genome shotgun (WGS) entry which is preliminary data.</text>
</comment>
<reference evidence="1 2" key="1">
    <citation type="journal article" date="2019" name="Commun. Biol.">
        <title>The bagworm genome reveals a unique fibroin gene that provides high tensile strength.</title>
        <authorList>
            <person name="Kono N."/>
            <person name="Nakamura H."/>
            <person name="Ohtoshi R."/>
            <person name="Tomita M."/>
            <person name="Numata K."/>
            <person name="Arakawa K."/>
        </authorList>
    </citation>
    <scope>NUCLEOTIDE SEQUENCE [LARGE SCALE GENOMIC DNA]</scope>
</reference>
<sequence length="136" mass="15280">MTERDKSRYTEGSVNIGGSVEATVREVLSKVLCNVCLCTTNCCRFFVRNSLGGRERERSYKHPHKQRIPNGCIRLQRKPFGNIATAVTRTTPPGVKLVNGNYIVVEISVWRISGSDSCRRQSLYLSSKNSVDLRAE</sequence>